<organism evidence="1 2">
    <name type="scientific">Ferruginibacter yonginensis</name>
    <dbReference type="NCBI Taxonomy" id="1310416"/>
    <lineage>
        <taxon>Bacteria</taxon>
        <taxon>Pseudomonadati</taxon>
        <taxon>Bacteroidota</taxon>
        <taxon>Chitinophagia</taxon>
        <taxon>Chitinophagales</taxon>
        <taxon>Chitinophagaceae</taxon>
        <taxon>Ferruginibacter</taxon>
    </lineage>
</organism>
<keyword evidence="2" id="KW-1185">Reference proteome</keyword>
<protein>
    <recommendedName>
        <fullName evidence="3">Lipoprotein</fullName>
    </recommendedName>
</protein>
<evidence type="ECO:0008006" key="3">
    <source>
        <dbReference type="Google" id="ProtNLM"/>
    </source>
</evidence>
<dbReference type="Proteomes" id="UP001595907">
    <property type="component" value="Unassembled WGS sequence"/>
</dbReference>
<evidence type="ECO:0000313" key="2">
    <source>
        <dbReference type="Proteomes" id="UP001595907"/>
    </source>
</evidence>
<reference evidence="2" key="1">
    <citation type="journal article" date="2019" name="Int. J. Syst. Evol. Microbiol.">
        <title>The Global Catalogue of Microorganisms (GCM) 10K type strain sequencing project: providing services to taxonomists for standard genome sequencing and annotation.</title>
        <authorList>
            <consortium name="The Broad Institute Genomics Platform"/>
            <consortium name="The Broad Institute Genome Sequencing Center for Infectious Disease"/>
            <person name="Wu L."/>
            <person name="Ma J."/>
        </authorList>
    </citation>
    <scope>NUCLEOTIDE SEQUENCE [LARGE SCALE GENOMIC DNA]</scope>
    <source>
        <strain evidence="2">CECT 8289</strain>
    </source>
</reference>
<proteinExistence type="predicted"/>
<name>A0ABV8QRH9_9BACT</name>
<accession>A0ABV8QRH9</accession>
<dbReference type="EMBL" id="JBHSCZ010000001">
    <property type="protein sequence ID" value="MFC4262421.1"/>
    <property type="molecule type" value="Genomic_DNA"/>
</dbReference>
<dbReference type="RefSeq" id="WP_379707814.1">
    <property type="nucleotide sequence ID" value="NZ_JBHSCZ010000001.1"/>
</dbReference>
<gene>
    <name evidence="1" type="ORF">ACFOWM_06015</name>
</gene>
<dbReference type="PROSITE" id="PS51257">
    <property type="entry name" value="PROKAR_LIPOPROTEIN"/>
    <property type="match status" value="1"/>
</dbReference>
<sequence>MKKIILAVTVITLISSCSLFRKSEKYGCPTSGSAQGAEKLASGDPKALKAASKSKYKGGKKF</sequence>
<evidence type="ECO:0000313" key="1">
    <source>
        <dbReference type="EMBL" id="MFC4262421.1"/>
    </source>
</evidence>
<comment type="caution">
    <text evidence="1">The sequence shown here is derived from an EMBL/GenBank/DDBJ whole genome shotgun (WGS) entry which is preliminary data.</text>
</comment>